<evidence type="ECO:0000313" key="1">
    <source>
        <dbReference type="EMBL" id="XCD04147.1"/>
    </source>
</evidence>
<protein>
    <submittedName>
        <fullName evidence="1">Nonstructural protein</fullName>
    </submittedName>
</protein>
<reference evidence="1" key="1">
    <citation type="submission" date="2024-03" db="EMBL/GenBank/DDBJ databases">
        <title>Diverse circular DNA viruses in blood, oral, and fecal samples of captive lemurs.</title>
        <authorList>
            <person name="Paietta E.N."/>
            <person name="Kraberger S."/>
            <person name="Lund M.C."/>
            <person name="Custer J.M."/>
            <person name="Vargas K.M."/>
            <person name="Ehmke E.E."/>
            <person name="Yoder A.D."/>
            <person name="Varsani A."/>
        </authorList>
    </citation>
    <scope>NUCLEOTIDE SEQUENCE</scope>
    <source>
        <strain evidence="1">Duke_21_96</strain>
    </source>
</reference>
<dbReference type="EMBL" id="PP511430">
    <property type="protein sequence ID" value="XCD04147.1"/>
    <property type="molecule type" value="Genomic_DNA"/>
</dbReference>
<proteinExistence type="predicted"/>
<accession>A0AAU8AXU5</accession>
<organism evidence="1">
    <name type="scientific">Dulem virus 122</name>
    <dbReference type="NCBI Taxonomy" id="3145599"/>
    <lineage>
        <taxon>Viruses</taxon>
        <taxon>Monodnaviria</taxon>
        <taxon>Sangervirae</taxon>
        <taxon>Phixviricota</taxon>
        <taxon>Malgrandaviricetes</taxon>
        <taxon>Petitvirales</taxon>
        <taxon>Microviridae</taxon>
        <taxon>Microvirus</taxon>
    </lineage>
</organism>
<name>A0AAU8AXU5_9VIRU</name>
<sequence length="84" mass="9619">MVYGVYVIRDQRTSFLTPTFDYNDASAMRNFEHALQQKESLMFSHPEDYSLYKIGTYDTDKGVISPQLNKLLVDGNSLFDGNSL</sequence>
<dbReference type="InterPro" id="IPR046781">
    <property type="entry name" value="Phage_ORF5"/>
</dbReference>
<dbReference type="Pfam" id="PF20577">
    <property type="entry name" value="Phage_ORF5"/>
    <property type="match status" value="1"/>
</dbReference>